<dbReference type="Proteomes" id="UP000197019">
    <property type="component" value="Chromosome"/>
</dbReference>
<reference evidence="1 2" key="1">
    <citation type="submission" date="2017-06" db="EMBL/GenBank/DDBJ databases">
        <title>Genome Sequencing of the methanotroph Methylovulum psychrotolerants str. HV10-M2 isolated from a high-altitude environment.</title>
        <authorList>
            <person name="Mateos-Rivera A."/>
        </authorList>
    </citation>
    <scope>NUCLEOTIDE SEQUENCE [LARGE SCALE GENOMIC DNA]</scope>
    <source>
        <strain evidence="1 2">HV10_M2</strain>
    </source>
</reference>
<proteinExistence type="predicted"/>
<dbReference type="KEGG" id="mpsy:CEK71_13725"/>
<gene>
    <name evidence="1" type="ORF">CEK71_13725</name>
</gene>
<organism evidence="1 2">
    <name type="scientific">Methylovulum psychrotolerans</name>
    <dbReference type="NCBI Taxonomy" id="1704499"/>
    <lineage>
        <taxon>Bacteria</taxon>
        <taxon>Pseudomonadati</taxon>
        <taxon>Pseudomonadota</taxon>
        <taxon>Gammaproteobacteria</taxon>
        <taxon>Methylococcales</taxon>
        <taxon>Methylococcaceae</taxon>
        <taxon>Methylovulum</taxon>
    </lineage>
</organism>
<dbReference type="AlphaFoldDB" id="A0A1Z4C0J3"/>
<dbReference type="RefSeq" id="WP_088619918.1">
    <property type="nucleotide sequence ID" value="NZ_CP022129.1"/>
</dbReference>
<sequence length="290" mass="32028">MGEVNALLVFCEGAHDIAFVQQVLKVCLGFTRTQWKFSEHPAPFNQLFSTSVKNYAAQDLSLDMARKFFLPDSVWQKDQDMILLFNSGGSTQVAKVKELLGKFLTLFKQCQVFPGQATAVVRQASYLFLYDADDVGAAAWFKKIKQDFAVIDDEPSWTFGEWDVLPNNPFGAVAGDKAAYIWGASAHQGTLEDVLLPMFEVDCQQLMADAGAFVDSAFQWDVDGRGKKDPIAEMGKRKKAIITCAGQRKKPGSPMSAILDQAKLITDSTFANNAAVALFADFMKKFMALT</sequence>
<evidence type="ECO:0000313" key="1">
    <source>
        <dbReference type="EMBL" id="ASF47046.1"/>
    </source>
</evidence>
<evidence type="ECO:0000313" key="2">
    <source>
        <dbReference type="Proteomes" id="UP000197019"/>
    </source>
</evidence>
<keyword evidence="2" id="KW-1185">Reference proteome</keyword>
<dbReference type="OrthoDB" id="796624at2"/>
<evidence type="ECO:0008006" key="3">
    <source>
        <dbReference type="Google" id="ProtNLM"/>
    </source>
</evidence>
<name>A0A1Z4C0J3_9GAMM</name>
<protein>
    <recommendedName>
        <fullName evidence="3">DUF3226 domain-containing protein</fullName>
    </recommendedName>
</protein>
<dbReference type="EMBL" id="CP022129">
    <property type="protein sequence ID" value="ASF47046.1"/>
    <property type="molecule type" value="Genomic_DNA"/>
</dbReference>
<accession>A0A1Z4C0J3</accession>